<gene>
    <name evidence="2" type="ORF">SAMN05216251_110227</name>
</gene>
<sequence>MDVRDASALILLAGGTAALLLSALALLVLPGPYQRLHALAPATVLGVPLVCLALAVDAGPGRAAVKLLVVAALVAVSGPVVTIAIGRTVHEERAAATDRAASTGQEPPA</sequence>
<dbReference type="STRING" id="380248.SAMN05216251_110227"/>
<protein>
    <submittedName>
        <fullName evidence="2">Multicomponent Na+:H+ antiporter subunit G</fullName>
    </submittedName>
</protein>
<feature type="transmembrane region" description="Helical" evidence="1">
    <location>
        <begin position="36"/>
        <end position="55"/>
    </location>
</feature>
<evidence type="ECO:0000313" key="2">
    <source>
        <dbReference type="EMBL" id="SFF27029.1"/>
    </source>
</evidence>
<dbReference type="Proteomes" id="UP000199323">
    <property type="component" value="Unassembled WGS sequence"/>
</dbReference>
<reference evidence="2 3" key="1">
    <citation type="submission" date="2016-10" db="EMBL/GenBank/DDBJ databases">
        <authorList>
            <person name="de Groot N.N."/>
        </authorList>
    </citation>
    <scope>NUCLEOTIDE SEQUENCE [LARGE SCALE GENOMIC DNA]</scope>
    <source>
        <strain evidence="2 3">CGMCC 4.3510</strain>
    </source>
</reference>
<keyword evidence="3" id="KW-1185">Reference proteome</keyword>
<dbReference type="OrthoDB" id="3700460at2"/>
<dbReference type="GO" id="GO:0015297">
    <property type="term" value="F:antiporter activity"/>
    <property type="evidence" value="ECO:0007669"/>
    <property type="project" value="InterPro"/>
</dbReference>
<dbReference type="EMBL" id="FONG01000010">
    <property type="protein sequence ID" value="SFF27029.1"/>
    <property type="molecule type" value="Genomic_DNA"/>
</dbReference>
<name>A0A1I2HBW0_9ACTN</name>
<proteinExistence type="predicted"/>
<organism evidence="2 3">
    <name type="scientific">Actinacidiphila alni</name>
    <dbReference type="NCBI Taxonomy" id="380248"/>
    <lineage>
        <taxon>Bacteria</taxon>
        <taxon>Bacillati</taxon>
        <taxon>Actinomycetota</taxon>
        <taxon>Actinomycetes</taxon>
        <taxon>Kitasatosporales</taxon>
        <taxon>Streptomycetaceae</taxon>
        <taxon>Actinacidiphila</taxon>
    </lineage>
</organism>
<dbReference type="InterPro" id="IPR005133">
    <property type="entry name" value="PhaG_MnhG_YufB"/>
</dbReference>
<evidence type="ECO:0000313" key="3">
    <source>
        <dbReference type="Proteomes" id="UP000199323"/>
    </source>
</evidence>
<evidence type="ECO:0000256" key="1">
    <source>
        <dbReference type="SAM" id="Phobius"/>
    </source>
</evidence>
<dbReference type="Pfam" id="PF03334">
    <property type="entry name" value="PhaG_MnhG_YufB"/>
    <property type="match status" value="1"/>
</dbReference>
<accession>A0A1I2HBW0</accession>
<keyword evidence="1" id="KW-0812">Transmembrane</keyword>
<dbReference type="GO" id="GO:0098662">
    <property type="term" value="P:inorganic cation transmembrane transport"/>
    <property type="evidence" value="ECO:0007669"/>
    <property type="project" value="InterPro"/>
</dbReference>
<keyword evidence="1" id="KW-1133">Transmembrane helix</keyword>
<dbReference type="AlphaFoldDB" id="A0A1I2HBW0"/>
<keyword evidence="1" id="KW-0472">Membrane</keyword>
<feature type="transmembrane region" description="Helical" evidence="1">
    <location>
        <begin position="6"/>
        <end position="29"/>
    </location>
</feature>
<feature type="transmembrane region" description="Helical" evidence="1">
    <location>
        <begin position="67"/>
        <end position="85"/>
    </location>
</feature>
<dbReference type="RefSeq" id="WP_093714796.1">
    <property type="nucleotide sequence ID" value="NZ_FONG01000010.1"/>
</dbReference>